<dbReference type="GO" id="GO:0016197">
    <property type="term" value="P:endosomal transport"/>
    <property type="evidence" value="ECO:0007669"/>
    <property type="project" value="TreeGrafter"/>
</dbReference>
<organism evidence="4">
    <name type="scientific">Gongylonema pulchrum</name>
    <dbReference type="NCBI Taxonomy" id="637853"/>
    <lineage>
        <taxon>Eukaryota</taxon>
        <taxon>Metazoa</taxon>
        <taxon>Ecdysozoa</taxon>
        <taxon>Nematoda</taxon>
        <taxon>Chromadorea</taxon>
        <taxon>Rhabditida</taxon>
        <taxon>Spirurina</taxon>
        <taxon>Spiruromorpha</taxon>
        <taxon>Spiruroidea</taxon>
        <taxon>Gongylonematidae</taxon>
        <taxon>Gongylonema</taxon>
    </lineage>
</organism>
<dbReference type="GO" id="GO:0005737">
    <property type="term" value="C:cytoplasm"/>
    <property type="evidence" value="ECO:0007669"/>
    <property type="project" value="TreeGrafter"/>
</dbReference>
<dbReference type="SMART" id="SM00698">
    <property type="entry name" value="MORN"/>
    <property type="match status" value="3"/>
</dbReference>
<dbReference type="GO" id="GO:0005085">
    <property type="term" value="F:guanyl-nucleotide exchange factor activity"/>
    <property type="evidence" value="ECO:0007669"/>
    <property type="project" value="TreeGrafter"/>
</dbReference>
<dbReference type="PANTHER" id="PTHR46089:SF2">
    <property type="entry name" value="ALSIN HOMOLOG"/>
    <property type="match status" value="1"/>
</dbReference>
<dbReference type="InterPro" id="IPR003409">
    <property type="entry name" value="MORN"/>
</dbReference>
<reference evidence="4" key="1">
    <citation type="submission" date="2016-06" db="UniProtKB">
        <authorList>
            <consortium name="WormBaseParasite"/>
        </authorList>
    </citation>
    <scope>IDENTIFICATION</scope>
</reference>
<protein>
    <submittedName>
        <fullName evidence="4">MORN repeat-containing protein</fullName>
    </submittedName>
</protein>
<dbReference type="WBParaSite" id="GPUH_0001600101-mRNA-1">
    <property type="protein sequence ID" value="GPUH_0001600101-mRNA-1"/>
    <property type="gene ID" value="GPUH_0001600101"/>
</dbReference>
<accession>A0A183E4T8</accession>
<evidence type="ECO:0000313" key="4">
    <source>
        <dbReference type="WBParaSite" id="GPUH_0001600101-mRNA-1"/>
    </source>
</evidence>
<dbReference type="PANTHER" id="PTHR46089">
    <property type="entry name" value="ALSIN HOMOLOG"/>
    <property type="match status" value="1"/>
</dbReference>
<keyword evidence="3" id="KW-1185">Reference proteome</keyword>
<proteinExistence type="predicted"/>
<dbReference type="Proteomes" id="UP000271098">
    <property type="component" value="Unassembled WGS sequence"/>
</dbReference>
<evidence type="ECO:0000256" key="1">
    <source>
        <dbReference type="ARBA" id="ARBA00022737"/>
    </source>
</evidence>
<dbReference type="GO" id="GO:0031267">
    <property type="term" value="F:small GTPase binding"/>
    <property type="evidence" value="ECO:0007669"/>
    <property type="project" value="TreeGrafter"/>
</dbReference>
<dbReference type="InterPro" id="IPR051984">
    <property type="entry name" value="Alsin"/>
</dbReference>
<dbReference type="Gene3D" id="2.20.110.10">
    <property type="entry name" value="Histone H3 K4-specific methyltransferase SET7/9 N-terminal domain"/>
    <property type="match status" value="1"/>
</dbReference>
<evidence type="ECO:0000313" key="3">
    <source>
        <dbReference type="Proteomes" id="UP000271098"/>
    </source>
</evidence>
<dbReference type="Pfam" id="PF02493">
    <property type="entry name" value="MORN"/>
    <property type="match status" value="3"/>
</dbReference>
<evidence type="ECO:0000313" key="2">
    <source>
        <dbReference type="EMBL" id="VDN27032.1"/>
    </source>
</evidence>
<dbReference type="AlphaFoldDB" id="A0A183E4T8"/>
<keyword evidence="1" id="KW-0677">Repeat</keyword>
<dbReference type="EMBL" id="UYRT01083138">
    <property type="protein sequence ID" value="VDN27032.1"/>
    <property type="molecule type" value="Genomic_DNA"/>
</dbReference>
<gene>
    <name evidence="2" type="ORF">GPUH_LOCUS15979</name>
</gene>
<reference evidence="2 3" key="2">
    <citation type="submission" date="2018-11" db="EMBL/GenBank/DDBJ databases">
        <authorList>
            <consortium name="Pathogen Informatics"/>
        </authorList>
    </citation>
    <scope>NUCLEOTIDE SEQUENCE [LARGE SCALE GENOMIC DNA]</scope>
</reference>
<sequence>MQNGVQHGYGLLYTTKDNETEIYLGGWRSGKRNGYGVSTTNRERYLGMWENGTKHGKGAMISIDGVFQEGEFDNNRLVRGRLILAPTDGSFGVTYEGDFEKSGIVCGKGILHLSRFDCVIGQMVGDIINSEVKITNATYFRRNIAYSPGCSAHE</sequence>
<dbReference type="OrthoDB" id="48314at2759"/>
<dbReference type="SUPFAM" id="SSF82185">
    <property type="entry name" value="Histone H3 K4-specific methyltransferase SET7/9 N-terminal domain"/>
    <property type="match status" value="1"/>
</dbReference>
<name>A0A183E4T8_9BILA</name>